<protein>
    <recommendedName>
        <fullName evidence="4">Major facilitator superfamily (MFS) profile domain-containing protein</fullName>
    </recommendedName>
</protein>
<dbReference type="PANTHER" id="PTHR11360">
    <property type="entry name" value="MONOCARBOXYLATE TRANSPORTER"/>
    <property type="match status" value="1"/>
</dbReference>
<feature type="transmembrane region" description="Helical" evidence="3">
    <location>
        <begin position="230"/>
        <end position="251"/>
    </location>
</feature>
<dbReference type="Proteomes" id="UP001150907">
    <property type="component" value="Unassembled WGS sequence"/>
</dbReference>
<dbReference type="GO" id="GO:0022857">
    <property type="term" value="F:transmembrane transporter activity"/>
    <property type="evidence" value="ECO:0007669"/>
    <property type="project" value="InterPro"/>
</dbReference>
<reference evidence="5" key="1">
    <citation type="submission" date="2022-07" db="EMBL/GenBank/DDBJ databases">
        <title>Phylogenomic reconstructions and comparative analyses of Kickxellomycotina fungi.</title>
        <authorList>
            <person name="Reynolds N.K."/>
            <person name="Stajich J.E."/>
            <person name="Barry K."/>
            <person name="Grigoriev I.V."/>
            <person name="Crous P."/>
            <person name="Smith M.E."/>
        </authorList>
    </citation>
    <scope>NUCLEOTIDE SEQUENCE</scope>
    <source>
        <strain evidence="5">IMI 214461</strain>
    </source>
</reference>
<dbReference type="CDD" id="cd17352">
    <property type="entry name" value="MFS_MCT_SLC16"/>
    <property type="match status" value="1"/>
</dbReference>
<dbReference type="PROSITE" id="PS50850">
    <property type="entry name" value="MFS"/>
    <property type="match status" value="1"/>
</dbReference>
<gene>
    <name evidence="5" type="ORF">H4R26_005286</name>
</gene>
<evidence type="ECO:0000313" key="5">
    <source>
        <dbReference type="EMBL" id="KAJ1998887.1"/>
    </source>
</evidence>
<organism evidence="5 6">
    <name type="scientific">Coemansia thaxteri</name>
    <dbReference type="NCBI Taxonomy" id="2663907"/>
    <lineage>
        <taxon>Eukaryota</taxon>
        <taxon>Fungi</taxon>
        <taxon>Fungi incertae sedis</taxon>
        <taxon>Zoopagomycota</taxon>
        <taxon>Kickxellomycotina</taxon>
        <taxon>Kickxellomycetes</taxon>
        <taxon>Kickxellales</taxon>
        <taxon>Kickxellaceae</taxon>
        <taxon>Coemansia</taxon>
    </lineage>
</organism>
<dbReference type="InterPro" id="IPR036259">
    <property type="entry name" value="MFS_trans_sf"/>
</dbReference>
<feature type="transmembrane region" description="Helical" evidence="3">
    <location>
        <begin position="29"/>
        <end position="59"/>
    </location>
</feature>
<evidence type="ECO:0000259" key="4">
    <source>
        <dbReference type="PROSITE" id="PS50850"/>
    </source>
</evidence>
<keyword evidence="3" id="KW-0812">Transmembrane</keyword>
<evidence type="ECO:0000256" key="1">
    <source>
        <dbReference type="ARBA" id="ARBA00004141"/>
    </source>
</evidence>
<feature type="transmembrane region" description="Helical" evidence="3">
    <location>
        <begin position="391"/>
        <end position="415"/>
    </location>
</feature>
<feature type="transmembrane region" description="Helical" evidence="3">
    <location>
        <begin position="351"/>
        <end position="371"/>
    </location>
</feature>
<dbReference type="GO" id="GO:0016020">
    <property type="term" value="C:membrane"/>
    <property type="evidence" value="ECO:0007669"/>
    <property type="project" value="UniProtKB-SubCell"/>
</dbReference>
<dbReference type="Pfam" id="PF07690">
    <property type="entry name" value="MFS_1"/>
    <property type="match status" value="1"/>
</dbReference>
<comment type="caution">
    <text evidence="5">The sequence shown here is derived from an EMBL/GenBank/DDBJ whole genome shotgun (WGS) entry which is preliminary data.</text>
</comment>
<evidence type="ECO:0000256" key="3">
    <source>
        <dbReference type="SAM" id="Phobius"/>
    </source>
</evidence>
<name>A0A9W8BFE3_9FUNG</name>
<dbReference type="EMBL" id="JANBQF010000836">
    <property type="protein sequence ID" value="KAJ1998887.1"/>
    <property type="molecule type" value="Genomic_DNA"/>
</dbReference>
<feature type="transmembrane region" description="Helical" evidence="3">
    <location>
        <begin position="96"/>
        <end position="116"/>
    </location>
</feature>
<proteinExistence type="inferred from homology"/>
<dbReference type="InterPro" id="IPR011701">
    <property type="entry name" value="MFS"/>
</dbReference>
<feature type="transmembrane region" description="Helical" evidence="3">
    <location>
        <begin position="321"/>
        <end position="344"/>
    </location>
</feature>
<dbReference type="InterPro" id="IPR020846">
    <property type="entry name" value="MFS_dom"/>
</dbReference>
<sequence length="426" mass="44864">MDTAPTSPSGIEQQPRLPDNELAPADTGYAWVIVVCAGLNLMCTVGIVNSFGVFSTYYINYIYSDVSAASIAWVGTTISLFMLGGAVVTGPLTDRFGFRLVSLTGTAICSIALLLASFTNALWQLIFTQGVMFGIGAACIFSPSVSLPSQWHEKRRPLATGLAVAGSGAGGMLFTYITQKMMGAIGYKWTLRALALILLCVSGSAGLFYRQRIAVPRGGTDLLGMAKDARLVAVGLAGFFLNISYFVPWYYLPTAAIKIGQSKEAANNLVLYMNAGSTVGRVLAAYVAIALGPINSIAIAYAICAVLVLVIMLAVKSMAGYIALAVVYGSLSASFISITPLVLANIFGTQAVTTAMGIMNMWCSIGVLIGNPSQGAIYQTFDRPHNSFTAMSIWGFAGLLLAACSYLGLKAIIVCNSAGGRLWSKI</sequence>
<evidence type="ECO:0000313" key="6">
    <source>
        <dbReference type="Proteomes" id="UP001150907"/>
    </source>
</evidence>
<accession>A0A9W8BFE3</accession>
<feature type="transmembrane region" description="Helical" evidence="3">
    <location>
        <begin position="298"/>
        <end position="315"/>
    </location>
</feature>
<keyword evidence="3" id="KW-1133">Transmembrane helix</keyword>
<keyword evidence="3" id="KW-0472">Membrane</keyword>
<dbReference type="Gene3D" id="1.20.1250.20">
    <property type="entry name" value="MFS general substrate transporter like domains"/>
    <property type="match status" value="2"/>
</dbReference>
<dbReference type="InterPro" id="IPR050327">
    <property type="entry name" value="Proton-linked_MCT"/>
</dbReference>
<evidence type="ECO:0000256" key="2">
    <source>
        <dbReference type="ARBA" id="ARBA00006727"/>
    </source>
</evidence>
<dbReference type="SUPFAM" id="SSF103473">
    <property type="entry name" value="MFS general substrate transporter"/>
    <property type="match status" value="1"/>
</dbReference>
<comment type="similarity">
    <text evidence="2">Belongs to the major facilitator superfamily. Monocarboxylate porter (TC 2.A.1.13) family.</text>
</comment>
<feature type="transmembrane region" description="Helical" evidence="3">
    <location>
        <begin position="189"/>
        <end position="209"/>
    </location>
</feature>
<feature type="transmembrane region" description="Helical" evidence="3">
    <location>
        <begin position="157"/>
        <end position="177"/>
    </location>
</feature>
<dbReference type="AlphaFoldDB" id="A0A9W8BFE3"/>
<keyword evidence="6" id="KW-1185">Reference proteome</keyword>
<feature type="domain" description="Major facilitator superfamily (MFS) profile" evidence="4">
    <location>
        <begin position="30"/>
        <end position="420"/>
    </location>
</feature>
<dbReference type="OrthoDB" id="6499973at2759"/>
<feature type="transmembrane region" description="Helical" evidence="3">
    <location>
        <begin position="71"/>
        <end position="89"/>
    </location>
</feature>
<dbReference type="PANTHER" id="PTHR11360:SF284">
    <property type="entry name" value="EG:103B4.3 PROTEIN-RELATED"/>
    <property type="match status" value="1"/>
</dbReference>
<comment type="subcellular location">
    <subcellularLocation>
        <location evidence="1">Membrane</location>
        <topology evidence="1">Multi-pass membrane protein</topology>
    </subcellularLocation>
</comment>
<feature type="transmembrane region" description="Helical" evidence="3">
    <location>
        <begin position="122"/>
        <end position="145"/>
    </location>
</feature>